<evidence type="ECO:0000313" key="2">
    <source>
        <dbReference type="Proteomes" id="UP000887116"/>
    </source>
</evidence>
<evidence type="ECO:0000313" key="1">
    <source>
        <dbReference type="EMBL" id="GFR12774.1"/>
    </source>
</evidence>
<gene>
    <name evidence="1" type="ORF">TNCT_505431</name>
</gene>
<protein>
    <submittedName>
        <fullName evidence="1">Uncharacterized protein</fullName>
    </submittedName>
</protein>
<dbReference type="EMBL" id="BMAO01017015">
    <property type="protein sequence ID" value="GFR12774.1"/>
    <property type="molecule type" value="Genomic_DNA"/>
</dbReference>
<sequence length="88" mass="9874">MEDEKKKKSSSAEQTILLKVGEEQFVRSWRLFDISPCRLDGSQRILMASFVNPVGVPVAQASSRPLHWSTESVGSLDRVLIETGKEKK</sequence>
<dbReference type="AlphaFoldDB" id="A0A8X6LMD3"/>
<comment type="caution">
    <text evidence="1">The sequence shown here is derived from an EMBL/GenBank/DDBJ whole genome shotgun (WGS) entry which is preliminary data.</text>
</comment>
<reference evidence="1" key="1">
    <citation type="submission" date="2020-07" db="EMBL/GenBank/DDBJ databases">
        <title>Multicomponent nature underlies the extraordinary mechanical properties of spider dragline silk.</title>
        <authorList>
            <person name="Kono N."/>
            <person name="Nakamura H."/>
            <person name="Mori M."/>
            <person name="Yoshida Y."/>
            <person name="Ohtoshi R."/>
            <person name="Malay A.D."/>
            <person name="Moran D.A.P."/>
            <person name="Tomita M."/>
            <person name="Numata K."/>
            <person name="Arakawa K."/>
        </authorList>
    </citation>
    <scope>NUCLEOTIDE SEQUENCE</scope>
</reference>
<name>A0A8X6LMD3_TRICU</name>
<organism evidence="1 2">
    <name type="scientific">Trichonephila clavata</name>
    <name type="common">Joro spider</name>
    <name type="synonym">Nephila clavata</name>
    <dbReference type="NCBI Taxonomy" id="2740835"/>
    <lineage>
        <taxon>Eukaryota</taxon>
        <taxon>Metazoa</taxon>
        <taxon>Ecdysozoa</taxon>
        <taxon>Arthropoda</taxon>
        <taxon>Chelicerata</taxon>
        <taxon>Arachnida</taxon>
        <taxon>Araneae</taxon>
        <taxon>Araneomorphae</taxon>
        <taxon>Entelegynae</taxon>
        <taxon>Araneoidea</taxon>
        <taxon>Nephilidae</taxon>
        <taxon>Trichonephila</taxon>
    </lineage>
</organism>
<proteinExistence type="predicted"/>
<keyword evidence="2" id="KW-1185">Reference proteome</keyword>
<accession>A0A8X6LMD3</accession>
<dbReference type="Proteomes" id="UP000887116">
    <property type="component" value="Unassembled WGS sequence"/>
</dbReference>